<proteinExistence type="predicted"/>
<keyword evidence="1" id="KW-1133">Transmembrane helix</keyword>
<dbReference type="InterPro" id="IPR021215">
    <property type="entry name" value="DUF2752"/>
</dbReference>
<protein>
    <submittedName>
        <fullName evidence="2">DUF2752 domain-containing protein</fullName>
    </submittedName>
</protein>
<dbReference type="Proteomes" id="UP001164305">
    <property type="component" value="Chromosome"/>
</dbReference>
<gene>
    <name evidence="2" type="ORF">BRM3_12610</name>
</gene>
<name>A0ABY6FZT7_9MICO</name>
<dbReference type="Pfam" id="PF10825">
    <property type="entry name" value="DUF2752"/>
    <property type="match status" value="1"/>
</dbReference>
<evidence type="ECO:0000313" key="2">
    <source>
        <dbReference type="EMBL" id="UYG16435.1"/>
    </source>
</evidence>
<feature type="transmembrane region" description="Helical" evidence="1">
    <location>
        <begin position="22"/>
        <end position="43"/>
    </location>
</feature>
<sequence>MTSAALRAHAGEESRSARARRLAVPLLVGGGAIGGAVVSQLLFDPYRQDVPLCLWHALTGGYCPGCGMTRAVHALLAGDLPLALHNNAFVVVLVPAVVVVWWRWLRRRWRGEPPPPPPPWTRGRRALVAALVVALVLFTVARNLPAFAVLAPTSLIGA</sequence>
<dbReference type="RefSeq" id="WP_263593648.1">
    <property type="nucleotide sequence ID" value="NZ_CP107020.1"/>
</dbReference>
<feature type="transmembrane region" description="Helical" evidence="1">
    <location>
        <begin position="88"/>
        <end position="105"/>
    </location>
</feature>
<dbReference type="EMBL" id="CP107020">
    <property type="protein sequence ID" value="UYG16435.1"/>
    <property type="molecule type" value="Genomic_DNA"/>
</dbReference>
<accession>A0ABY6FZT7</accession>
<keyword evidence="1" id="KW-0812">Transmembrane</keyword>
<feature type="transmembrane region" description="Helical" evidence="1">
    <location>
        <begin position="126"/>
        <end position="144"/>
    </location>
</feature>
<keyword evidence="1" id="KW-0472">Membrane</keyword>
<evidence type="ECO:0000256" key="1">
    <source>
        <dbReference type="SAM" id="Phobius"/>
    </source>
</evidence>
<reference evidence="2" key="1">
    <citation type="submission" date="2022-10" db="EMBL/GenBank/DDBJ databases">
        <title>Whole-Genome Sequencing of Brachybacterium huguangmaarense BRM-3, Isolated from Betula schmidtii.</title>
        <authorList>
            <person name="Haam D."/>
        </authorList>
    </citation>
    <scope>NUCLEOTIDE SEQUENCE</scope>
    <source>
        <strain evidence="2">BRM-3</strain>
    </source>
</reference>
<evidence type="ECO:0000313" key="3">
    <source>
        <dbReference type="Proteomes" id="UP001164305"/>
    </source>
</evidence>
<keyword evidence="3" id="KW-1185">Reference proteome</keyword>
<organism evidence="2 3">
    <name type="scientific">Brachybacterium huguangmaarense</name>
    <dbReference type="NCBI Taxonomy" id="1652028"/>
    <lineage>
        <taxon>Bacteria</taxon>
        <taxon>Bacillati</taxon>
        <taxon>Actinomycetota</taxon>
        <taxon>Actinomycetes</taxon>
        <taxon>Micrococcales</taxon>
        <taxon>Dermabacteraceae</taxon>
        <taxon>Brachybacterium</taxon>
    </lineage>
</organism>